<dbReference type="VEuPathDB" id="FungiDB:JI435_044250"/>
<proteinExistence type="predicted"/>
<evidence type="ECO:0000313" key="3">
    <source>
        <dbReference type="Proteomes" id="UP000663193"/>
    </source>
</evidence>
<evidence type="ECO:0000313" key="2">
    <source>
        <dbReference type="EMBL" id="QRC98357.1"/>
    </source>
</evidence>
<name>A0A7U2F466_PHANO</name>
<organism evidence="2 3">
    <name type="scientific">Phaeosphaeria nodorum (strain SN15 / ATCC MYA-4574 / FGSC 10173)</name>
    <name type="common">Glume blotch fungus</name>
    <name type="synonym">Parastagonospora nodorum</name>
    <dbReference type="NCBI Taxonomy" id="321614"/>
    <lineage>
        <taxon>Eukaryota</taxon>
        <taxon>Fungi</taxon>
        <taxon>Dikarya</taxon>
        <taxon>Ascomycota</taxon>
        <taxon>Pezizomycotina</taxon>
        <taxon>Dothideomycetes</taxon>
        <taxon>Pleosporomycetidae</taxon>
        <taxon>Pleosporales</taxon>
        <taxon>Pleosporineae</taxon>
        <taxon>Phaeosphaeriaceae</taxon>
        <taxon>Parastagonospora</taxon>
    </lineage>
</organism>
<dbReference type="EMBL" id="CP069030">
    <property type="protein sequence ID" value="QRC98357.1"/>
    <property type="molecule type" value="Genomic_DNA"/>
</dbReference>
<gene>
    <name evidence="2" type="ORF">JI435_044250</name>
</gene>
<feature type="region of interest" description="Disordered" evidence="1">
    <location>
        <begin position="54"/>
        <end position="74"/>
    </location>
</feature>
<feature type="compositionally biased region" description="Basic residues" evidence="1">
    <location>
        <begin position="55"/>
        <end position="66"/>
    </location>
</feature>
<sequence length="74" mass="8294">MTLKLERRENKSPMALGWCIEGGMHWYVHDVLPSSLLVMAGTCNNQVPMGWRGGRFGHRDHGKRARSGQLFIGG</sequence>
<accession>A0A7U2F466</accession>
<evidence type="ECO:0000256" key="1">
    <source>
        <dbReference type="SAM" id="MobiDB-lite"/>
    </source>
</evidence>
<reference evidence="3" key="1">
    <citation type="journal article" date="2021" name="BMC Genomics">
        <title>Chromosome-level genome assembly and manually-curated proteome of model necrotroph Parastagonospora nodorum Sn15 reveals a genome-wide trove of candidate effector homologs, and redundancy of virulence-related functions within an accessory chromosome.</title>
        <authorList>
            <person name="Bertazzoni S."/>
            <person name="Jones D.A.B."/>
            <person name="Phan H.T."/>
            <person name="Tan K.-C."/>
            <person name="Hane J.K."/>
        </authorList>
    </citation>
    <scope>NUCLEOTIDE SEQUENCE [LARGE SCALE GENOMIC DNA]</scope>
    <source>
        <strain evidence="3">SN15 / ATCC MYA-4574 / FGSC 10173)</strain>
    </source>
</reference>
<protein>
    <submittedName>
        <fullName evidence="2">Uncharacterized protein</fullName>
    </submittedName>
</protein>
<dbReference type="Proteomes" id="UP000663193">
    <property type="component" value="Chromosome 8"/>
</dbReference>
<keyword evidence="3" id="KW-1185">Reference proteome</keyword>
<dbReference type="AlphaFoldDB" id="A0A7U2F466"/>